<accession>A0A5N0YMN8</accession>
<sequence>MKGKTKSGFEYKISKERLDNYELLEAIVELETNPLTLSKVVIMLLGKEQTEKLKDHLRTKDGIVPAEKMSEEITEIFQSHSNTKNS</sequence>
<proteinExistence type="predicted"/>
<dbReference type="AlphaFoldDB" id="A0A5N0YMN8"/>
<comment type="caution">
    <text evidence="1">The sequence shown here is derived from an EMBL/GenBank/DDBJ whole genome shotgun (WGS) entry which is preliminary data.</text>
</comment>
<evidence type="ECO:0000313" key="2">
    <source>
        <dbReference type="Proteomes" id="UP000326078"/>
    </source>
</evidence>
<name>A0A5N0YMN8_9ENTE</name>
<dbReference type="RefSeq" id="WP_104660558.1">
    <property type="nucleotide sequence ID" value="NZ_CP042597.1"/>
</dbReference>
<evidence type="ECO:0008006" key="3">
    <source>
        <dbReference type="Google" id="ProtNLM"/>
    </source>
</evidence>
<protein>
    <recommendedName>
        <fullName evidence="3">Phage protein</fullName>
    </recommendedName>
</protein>
<dbReference type="EMBL" id="VYUT01000029">
    <property type="protein sequence ID" value="KAA9203542.1"/>
    <property type="molecule type" value="Genomic_DNA"/>
</dbReference>
<dbReference type="Proteomes" id="UP000326078">
    <property type="component" value="Unassembled WGS sequence"/>
</dbReference>
<evidence type="ECO:0000313" key="1">
    <source>
        <dbReference type="EMBL" id="KAA9203542.1"/>
    </source>
</evidence>
<gene>
    <name evidence="1" type="ORF">F6X95_13460</name>
</gene>
<reference evidence="1 2" key="1">
    <citation type="submission" date="2019-09" db="EMBL/GenBank/DDBJ databases">
        <title>Vancomyinc resistant enterococci isolated from farm animals in Switzerland.</title>
        <authorList>
            <person name="Stevens M.J.A."/>
            <person name="Stephan R."/>
            <person name="Morach M."/>
            <person name="Nuesch-Inderbinen M."/>
        </authorList>
    </citation>
    <scope>NUCLEOTIDE SEQUENCE [LARGE SCALE GENOMIC DNA]</scope>
    <source>
        <strain evidence="1 2">GH27</strain>
    </source>
</reference>
<organism evidence="1 2">
    <name type="scientific">Enterococcus durans</name>
    <dbReference type="NCBI Taxonomy" id="53345"/>
    <lineage>
        <taxon>Bacteria</taxon>
        <taxon>Bacillati</taxon>
        <taxon>Bacillota</taxon>
        <taxon>Bacilli</taxon>
        <taxon>Lactobacillales</taxon>
        <taxon>Enterococcaceae</taxon>
        <taxon>Enterococcus</taxon>
    </lineage>
</organism>